<name>A0ABP8E6D0_9MICO</name>
<protein>
    <recommendedName>
        <fullName evidence="2">Restriction endonuclease type IV Mrr domain-containing protein</fullName>
    </recommendedName>
</protein>
<dbReference type="PANTHER" id="PTHR30015:SF7">
    <property type="entry name" value="TYPE IV METHYL-DIRECTED RESTRICTION ENZYME ECOKMRR"/>
    <property type="match status" value="1"/>
</dbReference>
<dbReference type="PANTHER" id="PTHR30015">
    <property type="entry name" value="MRR RESTRICTION SYSTEM PROTEIN"/>
    <property type="match status" value="1"/>
</dbReference>
<accession>A0ABP8E6D0</accession>
<reference evidence="4" key="1">
    <citation type="journal article" date="2019" name="Int. J. Syst. Evol. Microbiol.">
        <title>The Global Catalogue of Microorganisms (GCM) 10K type strain sequencing project: providing services to taxonomists for standard genome sequencing and annotation.</title>
        <authorList>
            <consortium name="The Broad Institute Genomics Platform"/>
            <consortium name="The Broad Institute Genome Sequencing Center for Infectious Disease"/>
            <person name="Wu L."/>
            <person name="Ma J."/>
        </authorList>
    </citation>
    <scope>NUCLEOTIDE SEQUENCE [LARGE SCALE GENOMIC DNA]</scope>
    <source>
        <strain evidence="4">JCM 17442</strain>
    </source>
</reference>
<dbReference type="Proteomes" id="UP001501594">
    <property type="component" value="Unassembled WGS sequence"/>
</dbReference>
<organism evidence="3 4">
    <name type="scientific">Frondihabitans peucedani</name>
    <dbReference type="NCBI Taxonomy" id="598626"/>
    <lineage>
        <taxon>Bacteria</taxon>
        <taxon>Bacillati</taxon>
        <taxon>Actinomycetota</taxon>
        <taxon>Actinomycetes</taxon>
        <taxon>Micrococcales</taxon>
        <taxon>Microbacteriaceae</taxon>
        <taxon>Frondihabitans</taxon>
    </lineage>
</organism>
<dbReference type="InterPro" id="IPR011856">
    <property type="entry name" value="tRNA_endonuc-like_dom_sf"/>
</dbReference>
<feature type="compositionally biased region" description="Basic and acidic residues" evidence="1">
    <location>
        <begin position="28"/>
        <end position="44"/>
    </location>
</feature>
<evidence type="ECO:0000256" key="1">
    <source>
        <dbReference type="SAM" id="MobiDB-lite"/>
    </source>
</evidence>
<dbReference type="SUPFAM" id="SSF52980">
    <property type="entry name" value="Restriction endonuclease-like"/>
    <property type="match status" value="1"/>
</dbReference>
<dbReference type="InterPro" id="IPR052906">
    <property type="entry name" value="Type_IV_Methyl-Rstrct_Enzyme"/>
</dbReference>
<dbReference type="Pfam" id="PF04471">
    <property type="entry name" value="Mrr_cat"/>
    <property type="match status" value="1"/>
</dbReference>
<evidence type="ECO:0000313" key="4">
    <source>
        <dbReference type="Proteomes" id="UP001501594"/>
    </source>
</evidence>
<evidence type="ECO:0000313" key="3">
    <source>
        <dbReference type="EMBL" id="GAA4267748.1"/>
    </source>
</evidence>
<dbReference type="InterPro" id="IPR011335">
    <property type="entry name" value="Restrct_endonuc-II-like"/>
</dbReference>
<dbReference type="EMBL" id="BAABAU010000006">
    <property type="protein sequence ID" value="GAA4267748.1"/>
    <property type="molecule type" value="Genomic_DNA"/>
</dbReference>
<keyword evidence="4" id="KW-1185">Reference proteome</keyword>
<feature type="domain" description="Restriction endonuclease type IV Mrr" evidence="2">
    <location>
        <begin position="68"/>
        <end position="199"/>
    </location>
</feature>
<dbReference type="Gene3D" id="3.40.1350.10">
    <property type="match status" value="1"/>
</dbReference>
<dbReference type="InterPro" id="IPR007560">
    <property type="entry name" value="Restrct_endonuc_IV_Mrr"/>
</dbReference>
<evidence type="ECO:0000259" key="2">
    <source>
        <dbReference type="Pfam" id="PF04471"/>
    </source>
</evidence>
<sequence>MFLRSLRAWPECLVSGLKRATSYTESMDQAHREGSDTDPSDLRNDELEREPVAVEDSDDFALGSLDFDGLSPTDFEEFSFDLMAESGFSNVDWRKGTPLAASPADRGRDIVARKTLTDIDGHQYEEQWFVDCKHYKRGVPPDALQGTLAWAMVERPAVVLFIASGYLTNGAKDWIADYERTNRPPFRIRVWEKPQLLRLVEKNLDLAFRHDVGTSALRRVSEILRSESEFMDRLWYGRKPADENVDLYDWADDIRAGMLAAKRRMEEQYGLDELAKDVETDWAWGYLSGKISALRWVLGDDWDNLDS</sequence>
<comment type="caution">
    <text evidence="3">The sequence shown here is derived from an EMBL/GenBank/DDBJ whole genome shotgun (WGS) entry which is preliminary data.</text>
</comment>
<feature type="region of interest" description="Disordered" evidence="1">
    <location>
        <begin position="24"/>
        <end position="44"/>
    </location>
</feature>
<proteinExistence type="predicted"/>
<gene>
    <name evidence="3" type="ORF">GCM10022256_33600</name>
</gene>